<evidence type="ECO:0000313" key="1">
    <source>
        <dbReference type="EMBL" id="GME23173.1"/>
    </source>
</evidence>
<sequence>MAFLIPPAVKQRFLRYVISKLDVIDDSAIDLDKFNFAWGRKSVISLPKVPLKARKISCYLPPHLQVVDAYINDFRVTVPANLQGITVDISGVVVKAKTVQGFDEDTAHGKGASAEGSGPEAIPTTEDLAKSFYQDESAEERRQLEAAINSQSQYLQQDPFSGSSMLSDDGYDDPELGTGVGLNFPDFFTNYLHLVQDTLRITIDDIEVHLETEVPPEGWDDDESIRTVLVFHISGVDVEGLTSGGQEEQASSEQEAQTGNGKRKITLKSLSAGLLLDEKSLKPRCHQISASRESLTLNRR</sequence>
<name>A0ACB5RRM1_9PEZI</name>
<accession>A0ACB5RRM1</accession>
<dbReference type="Proteomes" id="UP001165186">
    <property type="component" value="Unassembled WGS sequence"/>
</dbReference>
<organism evidence="1 2">
    <name type="scientific">Neofusicoccum parvum</name>
    <dbReference type="NCBI Taxonomy" id="310453"/>
    <lineage>
        <taxon>Eukaryota</taxon>
        <taxon>Fungi</taxon>
        <taxon>Dikarya</taxon>
        <taxon>Ascomycota</taxon>
        <taxon>Pezizomycotina</taxon>
        <taxon>Dothideomycetes</taxon>
        <taxon>Dothideomycetes incertae sedis</taxon>
        <taxon>Botryosphaeriales</taxon>
        <taxon>Botryosphaeriaceae</taxon>
        <taxon>Neofusicoccum</taxon>
    </lineage>
</organism>
<proteinExistence type="predicted"/>
<dbReference type="EMBL" id="BSXG01000006">
    <property type="protein sequence ID" value="GME23173.1"/>
    <property type="molecule type" value="Genomic_DNA"/>
</dbReference>
<evidence type="ECO:0000313" key="2">
    <source>
        <dbReference type="Proteomes" id="UP001165186"/>
    </source>
</evidence>
<reference evidence="1" key="1">
    <citation type="submission" date="2024-09" db="EMBL/GenBank/DDBJ databases">
        <title>Draft Genome Sequences of Neofusicoccum parvum.</title>
        <authorList>
            <person name="Ashida A."/>
            <person name="Camagna M."/>
            <person name="Tanaka A."/>
            <person name="Takemoto D."/>
        </authorList>
    </citation>
    <scope>NUCLEOTIDE SEQUENCE</scope>
    <source>
        <strain evidence="1">PPO83</strain>
    </source>
</reference>
<comment type="caution">
    <text evidence="1">The sequence shown here is derived from an EMBL/GenBank/DDBJ whole genome shotgun (WGS) entry which is preliminary data.</text>
</comment>
<protein>
    <submittedName>
        <fullName evidence="1">Autophagy-related protein</fullName>
    </submittedName>
</protein>
<gene>
    <name evidence="1" type="primary">g5665</name>
    <name evidence="1" type="ORF">NpPPO83_00005665</name>
</gene>
<keyword evidence="2" id="KW-1185">Reference proteome</keyword>